<sequence length="913" mass="101307">MCAASFVLQAPEGNRADGPRLGSTAATLAKSAITTFGAHIRSFVWSTDNKLLAEQLNCGEDSLFMAAMHSEDAQPNEVRLGRKGDASVPTIRCTHHRIRSRGQRRHYVQVSGSRFHASNARPGVDDTNLPKNLVNSCESRAHSSYGPSTELLPWDRPNARKWPRRHTDDHKDNESITIASPKCQNFPRPPHWKTGVPSNAVAEVILVVLPPWCRGGGKRGREKREKWVQQQLNMLRTDRGLEVTQHRIKNGALRVTCVRPPAPTDPQTIPSEAASSSSVLLPSGRASPLPRAQIQGHEAFSIPNNWTDGSESPHPSGSIPQYPMHIVQSPSRFADPSDALRSEFPATSQHRGYSCFSFRSGTLVIAANNYATRPHEQIPPPEVSSKHIEPPSTDFSLPFASESDYPEAQHGSPHITPPLLQIPPHPQCLSANDTGERTLTDFEHLRVEEPDEVAILSRDTYDKPRRLLLPRERGLVSVTMRGTINYIDRGPPSRGHLLLAGNETSGHLVEDACSLDTSDASHLVVAFNRSLNPISLLKLTERGTQEVGTCHLPLEEGTVGGVTSVTALDEHRMFASGEYNHRIHLWSIPQDPAEMSGELLGIGHRSVVQSLLFTRDTSDKLLSAGADCSVNLWDLSSERTINTFKTSNSVYHAHRTPFPFCTLLEVAHRDLQFEIRDHRLVPEKAVQRFGHAIQKFHGRHAKGDVHSSAFACGDREGVVRFWDLRNVGKPSQEVECFPGRRILQVKFDKDTIAACSEDHHIAFMKYKAERVVDVTAPISRAARKQDAEKAYEVQVKAGTQGAVRYASIGTGLVILGHYTWPLFRRQTLAFKAFLVTGFAFFGLSIYAEHALQSLEAEQRYSESIIRKEARIELARRGLVPTETAIAQWKAERLERMKAAENQAQTGTESTPES</sequence>
<evidence type="ECO:0000313" key="6">
    <source>
        <dbReference type="Proteomes" id="UP001212997"/>
    </source>
</evidence>
<evidence type="ECO:0000256" key="1">
    <source>
        <dbReference type="ARBA" id="ARBA00022574"/>
    </source>
</evidence>
<feature type="region of interest" description="Disordered" evidence="4">
    <location>
        <begin position="140"/>
        <end position="173"/>
    </location>
</feature>
<proteinExistence type="predicted"/>
<feature type="region of interest" description="Disordered" evidence="4">
    <location>
        <begin position="301"/>
        <end position="322"/>
    </location>
</feature>
<feature type="compositionally biased region" description="Polar residues" evidence="4">
    <location>
        <begin position="265"/>
        <end position="280"/>
    </location>
</feature>
<comment type="caution">
    <text evidence="5">The sequence shown here is derived from an EMBL/GenBank/DDBJ whole genome shotgun (WGS) entry which is preliminary data.</text>
</comment>
<keyword evidence="6" id="KW-1185">Reference proteome</keyword>
<accession>A0AAD5YBL9</accession>
<organism evidence="5 6">
    <name type="scientific">Meripilus lineatus</name>
    <dbReference type="NCBI Taxonomy" id="2056292"/>
    <lineage>
        <taxon>Eukaryota</taxon>
        <taxon>Fungi</taxon>
        <taxon>Dikarya</taxon>
        <taxon>Basidiomycota</taxon>
        <taxon>Agaricomycotina</taxon>
        <taxon>Agaricomycetes</taxon>
        <taxon>Polyporales</taxon>
        <taxon>Meripilaceae</taxon>
        <taxon>Meripilus</taxon>
    </lineage>
</organism>
<evidence type="ECO:0000256" key="2">
    <source>
        <dbReference type="ARBA" id="ARBA00022737"/>
    </source>
</evidence>
<feature type="repeat" description="WD" evidence="3">
    <location>
        <begin position="601"/>
        <end position="643"/>
    </location>
</feature>
<evidence type="ECO:0000256" key="3">
    <source>
        <dbReference type="PROSITE-ProRule" id="PRU00221"/>
    </source>
</evidence>
<dbReference type="PANTHER" id="PTHR19879">
    <property type="entry name" value="TRANSCRIPTION INITIATION FACTOR TFIID"/>
    <property type="match status" value="1"/>
</dbReference>
<dbReference type="InterPro" id="IPR036322">
    <property type="entry name" value="WD40_repeat_dom_sf"/>
</dbReference>
<gene>
    <name evidence="5" type="ORF">NLI96_g10791</name>
</gene>
<name>A0AAD5YBL9_9APHY</name>
<protein>
    <submittedName>
        <fullName evidence="5">Uncharacterized protein</fullName>
    </submittedName>
</protein>
<dbReference type="SMART" id="SM00320">
    <property type="entry name" value="WD40"/>
    <property type="match status" value="3"/>
</dbReference>
<dbReference type="Proteomes" id="UP001212997">
    <property type="component" value="Unassembled WGS sequence"/>
</dbReference>
<dbReference type="PROSITE" id="PS00678">
    <property type="entry name" value="WD_REPEATS_1"/>
    <property type="match status" value="1"/>
</dbReference>
<evidence type="ECO:0000313" key="5">
    <source>
        <dbReference type="EMBL" id="KAJ3476963.1"/>
    </source>
</evidence>
<feature type="region of interest" description="Disordered" evidence="4">
    <location>
        <begin position="257"/>
        <end position="287"/>
    </location>
</feature>
<keyword evidence="1 3" id="KW-0853">WD repeat</keyword>
<dbReference type="PROSITE" id="PS50294">
    <property type="entry name" value="WD_REPEATS_REGION"/>
    <property type="match status" value="1"/>
</dbReference>
<dbReference type="PROSITE" id="PS50082">
    <property type="entry name" value="WD_REPEATS_2"/>
    <property type="match status" value="1"/>
</dbReference>
<dbReference type="EMBL" id="JANAWD010000648">
    <property type="protein sequence ID" value="KAJ3476963.1"/>
    <property type="molecule type" value="Genomic_DNA"/>
</dbReference>
<dbReference type="InterPro" id="IPR019775">
    <property type="entry name" value="WD40_repeat_CS"/>
</dbReference>
<feature type="region of interest" description="Disordered" evidence="4">
    <location>
        <begin position="374"/>
        <end position="433"/>
    </location>
</feature>
<dbReference type="PANTHER" id="PTHR19879:SF9">
    <property type="entry name" value="TRANSCRIPTION INITIATION FACTOR TFIID SUBUNIT 5"/>
    <property type="match status" value="1"/>
</dbReference>
<dbReference type="Gene3D" id="2.130.10.10">
    <property type="entry name" value="YVTN repeat-like/Quinoprotein amine dehydrogenase"/>
    <property type="match status" value="1"/>
</dbReference>
<keyword evidence="2" id="KW-0677">Repeat</keyword>
<feature type="compositionally biased region" description="Polar residues" evidence="4">
    <location>
        <begin position="302"/>
        <end position="319"/>
    </location>
</feature>
<dbReference type="InterPro" id="IPR001680">
    <property type="entry name" value="WD40_rpt"/>
</dbReference>
<dbReference type="SUPFAM" id="SSF50978">
    <property type="entry name" value="WD40 repeat-like"/>
    <property type="match status" value="1"/>
</dbReference>
<dbReference type="Pfam" id="PF00400">
    <property type="entry name" value="WD40"/>
    <property type="match status" value="1"/>
</dbReference>
<evidence type="ECO:0000256" key="4">
    <source>
        <dbReference type="SAM" id="MobiDB-lite"/>
    </source>
</evidence>
<reference evidence="5" key="1">
    <citation type="submission" date="2022-07" db="EMBL/GenBank/DDBJ databases">
        <title>Genome Sequence of Physisporinus lineatus.</title>
        <authorList>
            <person name="Buettner E."/>
        </authorList>
    </citation>
    <scope>NUCLEOTIDE SEQUENCE</scope>
    <source>
        <strain evidence="5">VT162</strain>
    </source>
</reference>
<dbReference type="InterPro" id="IPR015943">
    <property type="entry name" value="WD40/YVTN_repeat-like_dom_sf"/>
</dbReference>
<dbReference type="AlphaFoldDB" id="A0AAD5YBL9"/>